<protein>
    <submittedName>
        <fullName evidence="1">Uncharacterized protein</fullName>
    </submittedName>
</protein>
<organism evidence="1 2">
    <name type="scientific">Vanilla planifolia</name>
    <name type="common">Vanilla</name>
    <dbReference type="NCBI Taxonomy" id="51239"/>
    <lineage>
        <taxon>Eukaryota</taxon>
        <taxon>Viridiplantae</taxon>
        <taxon>Streptophyta</taxon>
        <taxon>Embryophyta</taxon>
        <taxon>Tracheophyta</taxon>
        <taxon>Spermatophyta</taxon>
        <taxon>Magnoliopsida</taxon>
        <taxon>Liliopsida</taxon>
        <taxon>Asparagales</taxon>
        <taxon>Orchidaceae</taxon>
        <taxon>Vanilloideae</taxon>
        <taxon>Vanilleae</taxon>
        <taxon>Vanilla</taxon>
    </lineage>
</organism>
<dbReference type="OrthoDB" id="10251136at2759"/>
<dbReference type="Proteomes" id="UP000636800">
    <property type="component" value="Chromosome 10"/>
</dbReference>
<dbReference type="AlphaFoldDB" id="A0A835UIL3"/>
<reference evidence="1 2" key="1">
    <citation type="journal article" date="2020" name="Nat. Food">
        <title>A phased Vanilla planifolia genome enables genetic improvement of flavour and production.</title>
        <authorList>
            <person name="Hasing T."/>
            <person name="Tang H."/>
            <person name="Brym M."/>
            <person name="Khazi F."/>
            <person name="Huang T."/>
            <person name="Chambers A.H."/>
        </authorList>
    </citation>
    <scope>NUCLEOTIDE SEQUENCE [LARGE SCALE GENOMIC DNA]</scope>
    <source>
        <tissue evidence="1">Leaf</tissue>
    </source>
</reference>
<evidence type="ECO:0000313" key="1">
    <source>
        <dbReference type="EMBL" id="KAG0464484.1"/>
    </source>
</evidence>
<evidence type="ECO:0000313" key="2">
    <source>
        <dbReference type="Proteomes" id="UP000636800"/>
    </source>
</evidence>
<sequence length="74" mass="8432">MDSVRKVMVEGIVETRNVWINDAKLFYGRHTISVDIMIGFKLNPNSVSPITTMVKNPTLGEFYFTIRVRADIKG</sequence>
<dbReference type="EMBL" id="JADCNL010000010">
    <property type="protein sequence ID" value="KAG0464484.1"/>
    <property type="molecule type" value="Genomic_DNA"/>
</dbReference>
<gene>
    <name evidence="1" type="ORF">HPP92_020553</name>
</gene>
<comment type="caution">
    <text evidence="1">The sequence shown here is derived from an EMBL/GenBank/DDBJ whole genome shotgun (WGS) entry which is preliminary data.</text>
</comment>
<name>A0A835UIL3_VANPL</name>
<proteinExistence type="predicted"/>
<keyword evidence="2" id="KW-1185">Reference proteome</keyword>
<accession>A0A835UIL3</accession>